<proteinExistence type="predicted"/>
<dbReference type="GeneID" id="8241962"/>
<dbReference type="PROSITE" id="PS50297">
    <property type="entry name" value="ANK_REP_REGION"/>
    <property type="match status" value="1"/>
</dbReference>
<keyword evidence="2 3" id="KW-0040">ANK repeat</keyword>
<dbReference type="EMBL" id="CP001324">
    <property type="protein sequence ID" value="ACO62031.1"/>
    <property type="molecule type" value="Genomic_DNA"/>
</dbReference>
<feature type="repeat" description="ANK" evidence="3">
    <location>
        <begin position="106"/>
        <end position="138"/>
    </location>
</feature>
<dbReference type="InterPro" id="IPR036770">
    <property type="entry name" value="Ankyrin_rpt-contain_sf"/>
</dbReference>
<accession>C1E0N1</accession>
<dbReference type="Proteomes" id="UP000002009">
    <property type="component" value="Chromosome 3"/>
</dbReference>
<evidence type="ECO:0000313" key="6">
    <source>
        <dbReference type="Proteomes" id="UP000002009"/>
    </source>
</evidence>
<dbReference type="STRING" id="296587.C1E0N1"/>
<dbReference type="SUPFAM" id="SSF48403">
    <property type="entry name" value="Ankyrin repeat"/>
    <property type="match status" value="1"/>
</dbReference>
<dbReference type="RefSeq" id="XP_002500773.1">
    <property type="nucleotide sequence ID" value="XM_002500727.1"/>
</dbReference>
<dbReference type="Pfam" id="PF12796">
    <property type="entry name" value="Ank_2"/>
    <property type="match status" value="1"/>
</dbReference>
<dbReference type="Gene3D" id="1.25.40.20">
    <property type="entry name" value="Ankyrin repeat-containing domain"/>
    <property type="match status" value="1"/>
</dbReference>
<evidence type="ECO:0000256" key="2">
    <source>
        <dbReference type="ARBA" id="ARBA00023043"/>
    </source>
</evidence>
<dbReference type="OMA" id="MNERATE"/>
<evidence type="ECO:0000256" key="3">
    <source>
        <dbReference type="PROSITE-ProRule" id="PRU00023"/>
    </source>
</evidence>
<dbReference type="InterPro" id="IPR002110">
    <property type="entry name" value="Ankyrin_rpt"/>
</dbReference>
<dbReference type="SMART" id="SM00248">
    <property type="entry name" value="ANK"/>
    <property type="match status" value="2"/>
</dbReference>
<keyword evidence="1" id="KW-0677">Repeat</keyword>
<dbReference type="PROSITE" id="PS50088">
    <property type="entry name" value="ANK_REPEAT"/>
    <property type="match status" value="1"/>
</dbReference>
<evidence type="ECO:0000313" key="5">
    <source>
        <dbReference type="EMBL" id="ACO62031.1"/>
    </source>
</evidence>
<name>C1E0N1_MICCC</name>
<protein>
    <submittedName>
        <fullName evidence="5">Uncharacterized protein</fullName>
    </submittedName>
</protein>
<gene>
    <name evidence="5" type="ORF">MICPUN_56575</name>
</gene>
<evidence type="ECO:0000256" key="4">
    <source>
        <dbReference type="SAM" id="MobiDB-lite"/>
    </source>
</evidence>
<organism evidence="5 6">
    <name type="scientific">Micromonas commoda (strain RCC299 / NOUM17 / CCMP2709)</name>
    <name type="common">Picoplanktonic green alga</name>
    <dbReference type="NCBI Taxonomy" id="296587"/>
    <lineage>
        <taxon>Eukaryota</taxon>
        <taxon>Viridiplantae</taxon>
        <taxon>Chlorophyta</taxon>
        <taxon>Mamiellophyceae</taxon>
        <taxon>Mamiellales</taxon>
        <taxon>Mamiellaceae</taxon>
        <taxon>Micromonas</taxon>
    </lineage>
</organism>
<sequence length="221" mass="25117">MQFSEALFPQIFPPVEEGEDPTVMTGDFATDTQPRPGRNAFGQKPRWPREAPGGIDRATDGPAAHVLFEPSRLHEATCKGFIEEVTWLLDSAPDEQRCTVDDLDPGGRSPLHFAAGYGHLDIVKLLTERKCKLEVRDMWMKAPVDWAIQTEQHEIIELLRIEAVKQKIIGGKGEVAPLKTKCEFATGKTFEEIDEFMCNWENKVWDKHERACMEERENRAP</sequence>
<dbReference type="OrthoDB" id="426293at2759"/>
<keyword evidence="6" id="KW-1185">Reference proteome</keyword>
<feature type="region of interest" description="Disordered" evidence="4">
    <location>
        <begin position="27"/>
        <end position="49"/>
    </location>
</feature>
<dbReference type="AlphaFoldDB" id="C1E0N1"/>
<reference evidence="5 6" key="1">
    <citation type="journal article" date="2009" name="Science">
        <title>Green evolution and dynamic adaptations revealed by genomes of the marine picoeukaryotes Micromonas.</title>
        <authorList>
            <person name="Worden A.Z."/>
            <person name="Lee J.H."/>
            <person name="Mock T."/>
            <person name="Rouze P."/>
            <person name="Simmons M.P."/>
            <person name="Aerts A.L."/>
            <person name="Allen A.E."/>
            <person name="Cuvelier M.L."/>
            <person name="Derelle E."/>
            <person name="Everett M.V."/>
            <person name="Foulon E."/>
            <person name="Grimwood J."/>
            <person name="Gundlach H."/>
            <person name="Henrissat B."/>
            <person name="Napoli C."/>
            <person name="McDonald S.M."/>
            <person name="Parker M.S."/>
            <person name="Rombauts S."/>
            <person name="Salamov A."/>
            <person name="Von Dassow P."/>
            <person name="Badger J.H."/>
            <person name="Coutinho P.M."/>
            <person name="Demir E."/>
            <person name="Dubchak I."/>
            <person name="Gentemann C."/>
            <person name="Eikrem W."/>
            <person name="Gready J.E."/>
            <person name="John U."/>
            <person name="Lanier W."/>
            <person name="Lindquist E.A."/>
            <person name="Lucas S."/>
            <person name="Mayer K.F."/>
            <person name="Moreau H."/>
            <person name="Not F."/>
            <person name="Otillar R."/>
            <person name="Panaud O."/>
            <person name="Pangilinan J."/>
            <person name="Paulsen I."/>
            <person name="Piegu B."/>
            <person name="Poliakov A."/>
            <person name="Robbens S."/>
            <person name="Schmutz J."/>
            <person name="Toulza E."/>
            <person name="Wyss T."/>
            <person name="Zelensky A."/>
            <person name="Zhou K."/>
            <person name="Armbrust E.V."/>
            <person name="Bhattacharya D."/>
            <person name="Goodenough U.W."/>
            <person name="Van de Peer Y."/>
            <person name="Grigoriev I.V."/>
        </authorList>
    </citation>
    <scope>NUCLEOTIDE SEQUENCE [LARGE SCALE GENOMIC DNA]</scope>
    <source>
        <strain evidence="6">RCC299 / NOUM17</strain>
    </source>
</reference>
<dbReference type="InterPro" id="IPR050776">
    <property type="entry name" value="Ank_Repeat/CDKN_Inhibitor"/>
</dbReference>
<dbReference type="InParanoid" id="C1E0N1"/>
<dbReference type="KEGG" id="mis:MICPUN_56575"/>
<evidence type="ECO:0000256" key="1">
    <source>
        <dbReference type="ARBA" id="ARBA00022737"/>
    </source>
</evidence>
<dbReference type="PANTHER" id="PTHR24201">
    <property type="entry name" value="ANK_REP_REGION DOMAIN-CONTAINING PROTEIN"/>
    <property type="match status" value="1"/>
</dbReference>